<comment type="caution">
    <text evidence="2">The sequence shown here is derived from an EMBL/GenBank/DDBJ whole genome shotgun (WGS) entry which is preliminary data.</text>
</comment>
<evidence type="ECO:0000313" key="2">
    <source>
        <dbReference type="EMBL" id="NKE70660.1"/>
    </source>
</evidence>
<protein>
    <submittedName>
        <fullName evidence="2">GNAT family N-acetyltransferase</fullName>
    </submittedName>
</protein>
<dbReference type="Gene3D" id="3.40.630.30">
    <property type="match status" value="1"/>
</dbReference>
<dbReference type="RefSeq" id="WP_168058897.1">
    <property type="nucleotide sequence ID" value="NZ_VTOW01000001.1"/>
</dbReference>
<gene>
    <name evidence="2" type="ORF">MNODULE_07915</name>
</gene>
<name>A0A7X6IAR6_9BACT</name>
<dbReference type="InterPro" id="IPR000182">
    <property type="entry name" value="GNAT_dom"/>
</dbReference>
<proteinExistence type="predicted"/>
<accession>A0A7X6IAR6</accession>
<dbReference type="PROSITE" id="PS51186">
    <property type="entry name" value="GNAT"/>
    <property type="match status" value="1"/>
</dbReference>
<organism evidence="2 3">
    <name type="scientific">Candidatus Manganitrophus noduliformans</name>
    <dbReference type="NCBI Taxonomy" id="2606439"/>
    <lineage>
        <taxon>Bacteria</taxon>
        <taxon>Pseudomonadati</taxon>
        <taxon>Nitrospirota</taxon>
        <taxon>Nitrospiria</taxon>
        <taxon>Candidatus Troglogloeales</taxon>
        <taxon>Candidatus Manganitrophaceae</taxon>
        <taxon>Candidatus Manganitrophus</taxon>
    </lineage>
</organism>
<sequence length="426" mass="48969">MISKEAPSPMTPTFNKGLVETVFSDRSIAVERVCTDEGLFESKADWERLFAQSSAQNPFLSWEWMAAWWRHLGAGKLHLLFVRRQGALIGLAPFYQREIRLGGISFRALSFLGDEAVGSDHLDFLSRKGCEDEVAEAVVQAWLHDRRGWDFIALRHMAEESPHADRFLRLTERGWRVQRRDGEVCPYLPLAPTWEAFLNRLSASMRYTVRRKIRNIEKGHRVEFIAIDDFNEGRPAMERLLALHQKRWGDRGGSDAFVSEIKLPFHRETAEAFFQQGTARLFFLKADGETVAALYGFILGQRFFYYQAGFDPAWKGKSVGMVLMAKCIEAAISQGWSEFDFLRGPEEYKSHWTSDRRQTQHWILSPPGMKNDLYRFLAASSQTGRRLARRYLPDAWVERLKGNRVAGVEPGIEPGIEKNAKEKESE</sequence>
<dbReference type="InterPro" id="IPR038740">
    <property type="entry name" value="BioF2-like_GNAT_dom"/>
</dbReference>
<dbReference type="Pfam" id="PF13480">
    <property type="entry name" value="Acetyltransf_6"/>
    <property type="match status" value="1"/>
</dbReference>
<keyword evidence="3" id="KW-1185">Reference proteome</keyword>
<dbReference type="SUPFAM" id="SSF55729">
    <property type="entry name" value="Acyl-CoA N-acyltransferases (Nat)"/>
    <property type="match status" value="1"/>
</dbReference>
<reference evidence="2 3" key="1">
    <citation type="journal article" date="2020" name="Nature">
        <title>Bacterial chemolithoautotrophy via manganese oxidation.</title>
        <authorList>
            <person name="Yu H."/>
            <person name="Leadbetter J.R."/>
        </authorList>
    </citation>
    <scope>NUCLEOTIDE SEQUENCE [LARGE SCALE GENOMIC DNA]</scope>
    <source>
        <strain evidence="2 3">Mn-1</strain>
    </source>
</reference>
<dbReference type="GO" id="GO:0016747">
    <property type="term" value="F:acyltransferase activity, transferring groups other than amino-acyl groups"/>
    <property type="evidence" value="ECO:0007669"/>
    <property type="project" value="InterPro"/>
</dbReference>
<dbReference type="AlphaFoldDB" id="A0A7X6IAR6"/>
<feature type="domain" description="N-acetyltransferase" evidence="1">
    <location>
        <begin position="225"/>
        <end position="403"/>
    </location>
</feature>
<dbReference type="EMBL" id="VTOW01000001">
    <property type="protein sequence ID" value="NKE70660.1"/>
    <property type="molecule type" value="Genomic_DNA"/>
</dbReference>
<evidence type="ECO:0000313" key="3">
    <source>
        <dbReference type="Proteomes" id="UP000534783"/>
    </source>
</evidence>
<evidence type="ECO:0000259" key="1">
    <source>
        <dbReference type="PROSITE" id="PS51186"/>
    </source>
</evidence>
<keyword evidence="2" id="KW-0808">Transferase</keyword>
<dbReference type="Proteomes" id="UP000534783">
    <property type="component" value="Unassembled WGS sequence"/>
</dbReference>
<dbReference type="InterPro" id="IPR016181">
    <property type="entry name" value="Acyl_CoA_acyltransferase"/>
</dbReference>